<proteinExistence type="predicted"/>
<sequence length="177" mass="19097">MNQIQLLLKGGAACLILASAGVLEAQPGSRLSREELIAKRDSAKERATTKLAPKEEAEAAKHPSQSSILDSSVLLSDGRNWTFIPKGALLYIPDRLKDRVNLTESKGKYVPFDQFAQRNRGWLSTHSVTLEQARGNEPIKDSVRKVLVNSGRVIVTVCKGGPITTRPPKVAVASAGA</sequence>
<gene>
    <name evidence="2" type="ORF">GCM10007100_32400</name>
</gene>
<feature type="region of interest" description="Disordered" evidence="1">
    <location>
        <begin position="42"/>
        <end position="64"/>
    </location>
</feature>
<reference evidence="2" key="2">
    <citation type="submission" date="2020-09" db="EMBL/GenBank/DDBJ databases">
        <authorList>
            <person name="Sun Q."/>
            <person name="Kim S."/>
        </authorList>
    </citation>
    <scope>NUCLEOTIDE SEQUENCE</scope>
    <source>
        <strain evidence="2">KCTC 12988</strain>
    </source>
</reference>
<name>A0A918TTZ7_9BACT</name>
<evidence type="ECO:0000256" key="1">
    <source>
        <dbReference type="SAM" id="MobiDB-lite"/>
    </source>
</evidence>
<accession>A0A918TTZ7</accession>
<organism evidence="2 3">
    <name type="scientific">Roseibacillus persicicus</name>
    <dbReference type="NCBI Taxonomy" id="454148"/>
    <lineage>
        <taxon>Bacteria</taxon>
        <taxon>Pseudomonadati</taxon>
        <taxon>Verrucomicrobiota</taxon>
        <taxon>Verrucomicrobiia</taxon>
        <taxon>Verrucomicrobiales</taxon>
        <taxon>Verrucomicrobiaceae</taxon>
        <taxon>Roseibacillus</taxon>
    </lineage>
</organism>
<evidence type="ECO:0000313" key="2">
    <source>
        <dbReference type="EMBL" id="GHC62494.1"/>
    </source>
</evidence>
<keyword evidence="3" id="KW-1185">Reference proteome</keyword>
<dbReference type="EMBL" id="BMXI01000015">
    <property type="protein sequence ID" value="GHC62494.1"/>
    <property type="molecule type" value="Genomic_DNA"/>
</dbReference>
<dbReference type="Proteomes" id="UP000644507">
    <property type="component" value="Unassembled WGS sequence"/>
</dbReference>
<evidence type="ECO:0000313" key="3">
    <source>
        <dbReference type="Proteomes" id="UP000644507"/>
    </source>
</evidence>
<protein>
    <submittedName>
        <fullName evidence="2">Uncharacterized protein</fullName>
    </submittedName>
</protein>
<dbReference type="AlphaFoldDB" id="A0A918TTZ7"/>
<comment type="caution">
    <text evidence="2">The sequence shown here is derived from an EMBL/GenBank/DDBJ whole genome shotgun (WGS) entry which is preliminary data.</text>
</comment>
<feature type="compositionally biased region" description="Basic and acidic residues" evidence="1">
    <location>
        <begin position="42"/>
        <end position="61"/>
    </location>
</feature>
<reference evidence="2" key="1">
    <citation type="journal article" date="2014" name="Int. J. Syst. Evol. Microbiol.">
        <title>Complete genome sequence of Corynebacterium casei LMG S-19264T (=DSM 44701T), isolated from a smear-ripened cheese.</title>
        <authorList>
            <consortium name="US DOE Joint Genome Institute (JGI-PGF)"/>
            <person name="Walter F."/>
            <person name="Albersmeier A."/>
            <person name="Kalinowski J."/>
            <person name="Ruckert C."/>
        </authorList>
    </citation>
    <scope>NUCLEOTIDE SEQUENCE</scope>
    <source>
        <strain evidence="2">KCTC 12988</strain>
    </source>
</reference>
<dbReference type="RefSeq" id="WP_189572244.1">
    <property type="nucleotide sequence ID" value="NZ_BMXI01000015.1"/>
</dbReference>